<dbReference type="Pfam" id="PF12640">
    <property type="entry name" value="UPF0489"/>
    <property type="match status" value="1"/>
</dbReference>
<dbReference type="EMBL" id="JAZGQO010000014">
    <property type="protein sequence ID" value="KAK6170041.1"/>
    <property type="molecule type" value="Genomic_DNA"/>
</dbReference>
<keyword evidence="2" id="KW-1133">Transmembrane helix</keyword>
<sequence>MISFRRPRGKTNALILFSIVTLPVTFIIFWKWKNFHRGCQTIQQYIPLTTTSRQKTTLDVTPVYIVEEHHEVLPYWFKSADRGLIPKKGNVLLHIDGHSDGAPPDRFDIISLFEYPKIKDEIRALMQANDVFIAGAAQTGLISRYIWVWPPWETSMSSRGNDHLQFNLLMGIMKGISPDSKVPVCVCFEFFKDINGWTNNCAHLKKSLREDLAVEELEISKDKCDIKKTTFVEIVSEDKAIELSRSDNWLSPLDHIILDIDEDYYGCEAAIIALYDVGMTSQQVDNLSTLTQATFCGGNSIQESHFNNLFYDLIQNVKFVKECLAGTSIDKLAFRLNETKRLSEKLYVTLQNPIFGNSVCKNEKHSLKSIIFTMVKFLSNLSISQLTAISKVGLCLPGSAQLYMFSPDMGMRLCVGFNRPNHTMVIFHTPTLREIEIRTANMRSLLKNVPAPSVVTVCRSMRDGYTPVKYFSKIEEDVLNALINTYEKISFDSIHYDSDLLGGKPGLPERHFVVE</sequence>
<name>A0AAN8J556_PATCE</name>
<dbReference type="PANTHER" id="PTHR13225">
    <property type="entry name" value="MISEXPRESSION SUPPRESSOR OF RAS 6"/>
    <property type="match status" value="1"/>
</dbReference>
<comment type="caution">
    <text evidence="3">The sequence shown here is derived from an EMBL/GenBank/DDBJ whole genome shotgun (WGS) entry which is preliminary data.</text>
</comment>
<keyword evidence="2" id="KW-0472">Membrane</keyword>
<keyword evidence="4" id="KW-1185">Reference proteome</keyword>
<organism evidence="3 4">
    <name type="scientific">Patella caerulea</name>
    <name type="common">Rayed Mediterranean limpet</name>
    <dbReference type="NCBI Taxonomy" id="87958"/>
    <lineage>
        <taxon>Eukaryota</taxon>
        <taxon>Metazoa</taxon>
        <taxon>Spiralia</taxon>
        <taxon>Lophotrochozoa</taxon>
        <taxon>Mollusca</taxon>
        <taxon>Gastropoda</taxon>
        <taxon>Patellogastropoda</taxon>
        <taxon>Patelloidea</taxon>
        <taxon>Patellidae</taxon>
        <taxon>Patella</taxon>
    </lineage>
</organism>
<dbReference type="AlphaFoldDB" id="A0AAN8J556"/>
<keyword evidence="2" id="KW-0812">Transmembrane</keyword>
<dbReference type="InterPro" id="IPR024131">
    <property type="entry name" value="UPF0489"/>
</dbReference>
<protein>
    <submittedName>
        <fullName evidence="3">Uncharacterized protein</fullName>
    </submittedName>
</protein>
<comment type="similarity">
    <text evidence="1">Belongs to the UPF0489 family.</text>
</comment>
<gene>
    <name evidence="3" type="ORF">SNE40_018528</name>
</gene>
<evidence type="ECO:0000256" key="1">
    <source>
        <dbReference type="ARBA" id="ARBA00007099"/>
    </source>
</evidence>
<evidence type="ECO:0000313" key="4">
    <source>
        <dbReference type="Proteomes" id="UP001347796"/>
    </source>
</evidence>
<evidence type="ECO:0000256" key="2">
    <source>
        <dbReference type="SAM" id="Phobius"/>
    </source>
</evidence>
<accession>A0AAN8J556</accession>
<feature type="transmembrane region" description="Helical" evidence="2">
    <location>
        <begin position="12"/>
        <end position="32"/>
    </location>
</feature>
<evidence type="ECO:0000313" key="3">
    <source>
        <dbReference type="EMBL" id="KAK6170041.1"/>
    </source>
</evidence>
<dbReference type="PANTHER" id="PTHR13225:SF3">
    <property type="entry name" value="UPF0489 PROTEIN C5ORF22"/>
    <property type="match status" value="1"/>
</dbReference>
<reference evidence="3 4" key="1">
    <citation type="submission" date="2024-01" db="EMBL/GenBank/DDBJ databases">
        <title>The genome of the rayed Mediterranean limpet Patella caerulea (Linnaeus, 1758).</title>
        <authorList>
            <person name="Anh-Thu Weber A."/>
            <person name="Halstead-Nussloch G."/>
        </authorList>
    </citation>
    <scope>NUCLEOTIDE SEQUENCE [LARGE SCALE GENOMIC DNA]</scope>
    <source>
        <strain evidence="3">AATW-2023a</strain>
        <tissue evidence="3">Whole specimen</tissue>
    </source>
</reference>
<dbReference type="Proteomes" id="UP001347796">
    <property type="component" value="Unassembled WGS sequence"/>
</dbReference>
<proteinExistence type="inferred from homology"/>